<dbReference type="AlphaFoldDB" id="A0AAV5MI50"/>
<feature type="domain" description="DUF4220" evidence="3">
    <location>
        <begin position="54"/>
        <end position="379"/>
    </location>
</feature>
<feature type="region of interest" description="Disordered" evidence="1">
    <location>
        <begin position="565"/>
        <end position="590"/>
    </location>
</feature>
<name>A0AAV5MI50_9ROSI</name>
<feature type="transmembrane region" description="Helical" evidence="2">
    <location>
        <begin position="20"/>
        <end position="39"/>
    </location>
</feature>
<keyword evidence="5" id="KW-1185">Reference proteome</keyword>
<accession>A0AAV5MI50</accession>
<feature type="transmembrane region" description="Helical" evidence="2">
    <location>
        <begin position="285"/>
        <end position="305"/>
    </location>
</feature>
<dbReference type="Pfam" id="PF04578">
    <property type="entry name" value="DUF594"/>
    <property type="match status" value="1"/>
</dbReference>
<evidence type="ECO:0000256" key="1">
    <source>
        <dbReference type="SAM" id="MobiDB-lite"/>
    </source>
</evidence>
<feature type="transmembrane region" description="Helical" evidence="2">
    <location>
        <begin position="124"/>
        <end position="141"/>
    </location>
</feature>
<evidence type="ECO:0000313" key="4">
    <source>
        <dbReference type="EMBL" id="GKV48147.1"/>
    </source>
</evidence>
<gene>
    <name evidence="4" type="ORF">SLEP1_g54979</name>
</gene>
<feature type="transmembrane region" description="Helical" evidence="2">
    <location>
        <begin position="92"/>
        <end position="112"/>
    </location>
</feature>
<reference evidence="4 5" key="1">
    <citation type="journal article" date="2021" name="Commun. Biol.">
        <title>The genome of Shorea leprosula (Dipterocarpaceae) highlights the ecological relevance of drought in aseasonal tropical rainforests.</title>
        <authorList>
            <person name="Ng K.K.S."/>
            <person name="Kobayashi M.J."/>
            <person name="Fawcett J.A."/>
            <person name="Hatakeyama M."/>
            <person name="Paape T."/>
            <person name="Ng C.H."/>
            <person name="Ang C.C."/>
            <person name="Tnah L.H."/>
            <person name="Lee C.T."/>
            <person name="Nishiyama T."/>
            <person name="Sese J."/>
            <person name="O'Brien M.J."/>
            <person name="Copetti D."/>
            <person name="Mohd Noor M.I."/>
            <person name="Ong R.C."/>
            <person name="Putra M."/>
            <person name="Sireger I.Z."/>
            <person name="Indrioko S."/>
            <person name="Kosugi Y."/>
            <person name="Izuno A."/>
            <person name="Isagi Y."/>
            <person name="Lee S.L."/>
            <person name="Shimizu K.K."/>
        </authorList>
    </citation>
    <scope>NUCLEOTIDE SEQUENCE [LARGE SCALE GENOMIC DNA]</scope>
    <source>
        <strain evidence="4">214</strain>
    </source>
</reference>
<dbReference type="Pfam" id="PF13968">
    <property type="entry name" value="DUF4220"/>
    <property type="match status" value="1"/>
</dbReference>
<evidence type="ECO:0000256" key="2">
    <source>
        <dbReference type="SAM" id="Phobius"/>
    </source>
</evidence>
<feature type="compositionally biased region" description="Acidic residues" evidence="1">
    <location>
        <begin position="565"/>
        <end position="583"/>
    </location>
</feature>
<comment type="caution">
    <text evidence="4">The sequence shown here is derived from an EMBL/GenBank/DDBJ whole genome shotgun (WGS) entry which is preliminary data.</text>
</comment>
<sequence>MALSITDNAKKLWDAWNIRGLIILSLSLQASLILFAPLRKGRFARKFYFRWPIWLAYLSADWVATYTIGLIFTSDSHSTCTSTSPSPPKDILVFWASFLLLHLGGPDNITSYALEDNEFWKRHLFVLLLQVGFTLYAFLKSFSKNELWLPTILVLFAGIMKYAERNVALFCASFHHFGKDWVSPHVKRGADKGKGETETGLPIPVQFHDTEDHTSLLGTTVQLFGNVKSALVGPLLKIKEQMRIRETLLSIGRSQKVLQVLEIELSLLYEVLHTKLPVIDGKSGFNLRIANFGCILLAIITFSLAKWHYQLRQFDMLLTYGLLIAALALDSLSIMLLVKYSDWYAIAHFKDTVKKDAASKVIERQHRWCNEVSQLNCLTYHVKGMPVWLNKLADILHLRSSLKVLKGFRCQSTRNFENPLWQFIYYEVRDFPEDTRINEVWLERGKVLLKDVMNGKQKKMLDELDYTQSLLVWHIATELCYQKDNKYEPKSKKRTNYRPICKLLSDYMFYLAVKQPTIMDSVLDKNWSTMFKKISKMIQSEVPWSFFLNEKNVSRKILDMKVEENGTDSVEEVEKDNEDDGDNAENSLPSHGEVEISLSSAVLLVRGLEQQDNHYPWKVMSKIWVELMCYAAINCRPNVHAQEVSQGGELLTLVWLLMNHMGLGTKNYTTLKQSSRSPAGHPESASEDEGQP</sequence>
<proteinExistence type="predicted"/>
<keyword evidence="2" id="KW-0472">Membrane</keyword>
<dbReference type="InterPro" id="IPR007658">
    <property type="entry name" value="DUF594"/>
</dbReference>
<feature type="region of interest" description="Disordered" evidence="1">
    <location>
        <begin position="670"/>
        <end position="692"/>
    </location>
</feature>
<feature type="transmembrane region" description="Helical" evidence="2">
    <location>
        <begin position="51"/>
        <end position="72"/>
    </location>
</feature>
<evidence type="ECO:0000313" key="5">
    <source>
        <dbReference type="Proteomes" id="UP001054252"/>
    </source>
</evidence>
<evidence type="ECO:0000259" key="3">
    <source>
        <dbReference type="Pfam" id="PF13968"/>
    </source>
</evidence>
<dbReference type="EMBL" id="BPVZ01000247">
    <property type="protein sequence ID" value="GKV48147.1"/>
    <property type="molecule type" value="Genomic_DNA"/>
</dbReference>
<organism evidence="4 5">
    <name type="scientific">Rubroshorea leprosula</name>
    <dbReference type="NCBI Taxonomy" id="152421"/>
    <lineage>
        <taxon>Eukaryota</taxon>
        <taxon>Viridiplantae</taxon>
        <taxon>Streptophyta</taxon>
        <taxon>Embryophyta</taxon>
        <taxon>Tracheophyta</taxon>
        <taxon>Spermatophyta</taxon>
        <taxon>Magnoliopsida</taxon>
        <taxon>eudicotyledons</taxon>
        <taxon>Gunneridae</taxon>
        <taxon>Pentapetalae</taxon>
        <taxon>rosids</taxon>
        <taxon>malvids</taxon>
        <taxon>Malvales</taxon>
        <taxon>Dipterocarpaceae</taxon>
        <taxon>Rubroshorea</taxon>
    </lineage>
</organism>
<keyword evidence="2" id="KW-0812">Transmembrane</keyword>
<keyword evidence="2" id="KW-1133">Transmembrane helix</keyword>
<protein>
    <recommendedName>
        <fullName evidence="3">DUF4220 domain-containing protein</fullName>
    </recommendedName>
</protein>
<feature type="transmembrane region" description="Helical" evidence="2">
    <location>
        <begin position="317"/>
        <end position="338"/>
    </location>
</feature>
<feature type="transmembrane region" description="Helical" evidence="2">
    <location>
        <begin position="147"/>
        <end position="163"/>
    </location>
</feature>
<dbReference type="Proteomes" id="UP001054252">
    <property type="component" value="Unassembled WGS sequence"/>
</dbReference>
<dbReference type="PANTHER" id="PTHR31325">
    <property type="entry name" value="OS01G0798800 PROTEIN-RELATED"/>
    <property type="match status" value="1"/>
</dbReference>
<dbReference type="InterPro" id="IPR025315">
    <property type="entry name" value="DUF4220"/>
</dbReference>